<keyword evidence="2" id="KW-1185">Reference proteome</keyword>
<reference evidence="1" key="1">
    <citation type="journal article" date="2020" name="Stud. Mycol.">
        <title>101 Dothideomycetes genomes: a test case for predicting lifestyles and emergence of pathogens.</title>
        <authorList>
            <person name="Haridas S."/>
            <person name="Albert R."/>
            <person name="Binder M."/>
            <person name="Bloem J."/>
            <person name="Labutti K."/>
            <person name="Salamov A."/>
            <person name="Andreopoulos B."/>
            <person name="Baker S."/>
            <person name="Barry K."/>
            <person name="Bills G."/>
            <person name="Bluhm B."/>
            <person name="Cannon C."/>
            <person name="Castanera R."/>
            <person name="Culley D."/>
            <person name="Daum C."/>
            <person name="Ezra D."/>
            <person name="Gonzalez J."/>
            <person name="Henrissat B."/>
            <person name="Kuo A."/>
            <person name="Liang C."/>
            <person name="Lipzen A."/>
            <person name="Lutzoni F."/>
            <person name="Magnuson J."/>
            <person name="Mondo S."/>
            <person name="Nolan M."/>
            <person name="Ohm R."/>
            <person name="Pangilinan J."/>
            <person name="Park H.-J."/>
            <person name="Ramirez L."/>
            <person name="Alfaro M."/>
            <person name="Sun H."/>
            <person name="Tritt A."/>
            <person name="Yoshinaga Y."/>
            <person name="Zwiers L.-H."/>
            <person name="Turgeon B."/>
            <person name="Goodwin S."/>
            <person name="Spatafora J."/>
            <person name="Crous P."/>
            <person name="Grigoriev I."/>
        </authorList>
    </citation>
    <scope>NUCLEOTIDE SEQUENCE</scope>
    <source>
        <strain evidence="1">CBS 175.79</strain>
    </source>
</reference>
<accession>A0A6A5Y170</accession>
<organism evidence="1 2">
    <name type="scientific">Aaosphaeria arxii CBS 175.79</name>
    <dbReference type="NCBI Taxonomy" id="1450172"/>
    <lineage>
        <taxon>Eukaryota</taxon>
        <taxon>Fungi</taxon>
        <taxon>Dikarya</taxon>
        <taxon>Ascomycota</taxon>
        <taxon>Pezizomycotina</taxon>
        <taxon>Dothideomycetes</taxon>
        <taxon>Pleosporomycetidae</taxon>
        <taxon>Pleosporales</taxon>
        <taxon>Pleosporales incertae sedis</taxon>
        <taxon>Aaosphaeria</taxon>
    </lineage>
</organism>
<dbReference type="RefSeq" id="XP_033387561.1">
    <property type="nucleotide sequence ID" value="XM_033531679.1"/>
</dbReference>
<evidence type="ECO:0000313" key="1">
    <source>
        <dbReference type="EMBL" id="KAF2019222.1"/>
    </source>
</evidence>
<dbReference type="Proteomes" id="UP000799778">
    <property type="component" value="Unassembled WGS sequence"/>
</dbReference>
<dbReference type="EMBL" id="ML978067">
    <property type="protein sequence ID" value="KAF2019222.1"/>
    <property type="molecule type" value="Genomic_DNA"/>
</dbReference>
<evidence type="ECO:0000313" key="2">
    <source>
        <dbReference type="Proteomes" id="UP000799778"/>
    </source>
</evidence>
<name>A0A6A5Y170_9PLEO</name>
<protein>
    <submittedName>
        <fullName evidence="1">Uncharacterized protein</fullName>
    </submittedName>
</protein>
<sequence>MSQNSNAYQSEQSKLAERLRPLADEVLRTLKEEYVTWLQEVEKIEVGEIEVEKGEKVPLYKLWRLMDPATPTVGQSLESVMPANASSEVINAYLFMDMCDFVTYALREAVGHILQNYKANVKWVLYKPRPRFMLTEMGQEDPPRHSVLTVTDKNGKTYIMDLTHPQFGFRLLLLLDKDIYVKEYTNINEIPEVADSKLQTEMKELSEQHYDGLYQKLQERLTKMAKASVRIESAK</sequence>
<dbReference type="GeneID" id="54289076"/>
<gene>
    <name evidence="1" type="ORF">BU24DRAFT_458922</name>
</gene>
<dbReference type="AlphaFoldDB" id="A0A6A5Y170"/>
<proteinExistence type="predicted"/>